<accession>A0AAN6UUN3</accession>
<evidence type="ECO:0000313" key="2">
    <source>
        <dbReference type="EMBL" id="KAK4138151.1"/>
    </source>
</evidence>
<dbReference type="AlphaFoldDB" id="A0AAN6UUN3"/>
<dbReference type="EMBL" id="MU853401">
    <property type="protein sequence ID" value="KAK4138151.1"/>
    <property type="molecule type" value="Genomic_DNA"/>
</dbReference>
<gene>
    <name evidence="2" type="ORF">BT67DRAFT_368959</name>
</gene>
<evidence type="ECO:0000313" key="3">
    <source>
        <dbReference type="Proteomes" id="UP001304895"/>
    </source>
</evidence>
<keyword evidence="3" id="KW-1185">Reference proteome</keyword>
<proteinExistence type="predicted"/>
<feature type="region of interest" description="Disordered" evidence="1">
    <location>
        <begin position="272"/>
        <end position="295"/>
    </location>
</feature>
<comment type="caution">
    <text evidence="2">The sequence shown here is derived from an EMBL/GenBank/DDBJ whole genome shotgun (WGS) entry which is preliminary data.</text>
</comment>
<protein>
    <submittedName>
        <fullName evidence="2">Uncharacterized protein</fullName>
    </submittedName>
</protein>
<reference evidence="2" key="2">
    <citation type="submission" date="2023-05" db="EMBL/GenBank/DDBJ databases">
        <authorList>
            <consortium name="Lawrence Berkeley National Laboratory"/>
            <person name="Steindorff A."/>
            <person name="Hensen N."/>
            <person name="Bonometti L."/>
            <person name="Westerberg I."/>
            <person name="Brannstrom I.O."/>
            <person name="Guillou S."/>
            <person name="Cros-Aarteil S."/>
            <person name="Calhoun S."/>
            <person name="Haridas S."/>
            <person name="Kuo A."/>
            <person name="Mondo S."/>
            <person name="Pangilinan J."/>
            <person name="Riley R."/>
            <person name="Labutti K."/>
            <person name="Andreopoulos B."/>
            <person name="Lipzen A."/>
            <person name="Chen C."/>
            <person name="Yanf M."/>
            <person name="Daum C."/>
            <person name="Ng V."/>
            <person name="Clum A."/>
            <person name="Ohm R."/>
            <person name="Martin F."/>
            <person name="Silar P."/>
            <person name="Natvig D."/>
            <person name="Lalanne C."/>
            <person name="Gautier V."/>
            <person name="Ament-Velasquez S.L."/>
            <person name="Kruys A."/>
            <person name="Hutchinson M.I."/>
            <person name="Powell A.J."/>
            <person name="Barry K."/>
            <person name="Miller A.N."/>
            <person name="Grigoriev I.V."/>
            <person name="Debuchy R."/>
            <person name="Gladieux P."/>
            <person name="Thoren M.H."/>
            <person name="Johannesson H."/>
        </authorList>
    </citation>
    <scope>NUCLEOTIDE SEQUENCE</scope>
    <source>
        <strain evidence="2">CBS 123565</strain>
    </source>
</reference>
<dbReference type="Proteomes" id="UP001304895">
    <property type="component" value="Unassembled WGS sequence"/>
</dbReference>
<evidence type="ECO:0000256" key="1">
    <source>
        <dbReference type="SAM" id="MobiDB-lite"/>
    </source>
</evidence>
<sequence>MDATTPPGLVDSRLRLFSEALDSLRPSRARSDRELPVTMSSFRRYLPQIRASLWESRCSHSTMTTIYHETSRCDHCRRQGHFGWLYCCTIDTDPLILGAKASGASIAFDNLGSRFAENMTLGKFGPDARSRKLSLFSEMSAEQMHTYTPQQIATVLAQRENVHTTIAKERNQATHSVRSARRNFPDDNRPWMPDKRYECRHTVCHRCHHNGRDKSWVSLNGVLEGDVLPNVAVGLSFRYMGARPCVDARVVRNIGYRAVPLVRIPNPSFGSCSHPSSPMITRQELGQTGVPQSRG</sequence>
<reference evidence="2" key="1">
    <citation type="journal article" date="2023" name="Mol. Phylogenet. Evol.">
        <title>Genome-scale phylogeny and comparative genomics of the fungal order Sordariales.</title>
        <authorList>
            <person name="Hensen N."/>
            <person name="Bonometti L."/>
            <person name="Westerberg I."/>
            <person name="Brannstrom I.O."/>
            <person name="Guillou S."/>
            <person name="Cros-Aarteil S."/>
            <person name="Calhoun S."/>
            <person name="Haridas S."/>
            <person name="Kuo A."/>
            <person name="Mondo S."/>
            <person name="Pangilinan J."/>
            <person name="Riley R."/>
            <person name="LaButti K."/>
            <person name="Andreopoulos B."/>
            <person name="Lipzen A."/>
            <person name="Chen C."/>
            <person name="Yan M."/>
            <person name="Daum C."/>
            <person name="Ng V."/>
            <person name="Clum A."/>
            <person name="Steindorff A."/>
            <person name="Ohm R.A."/>
            <person name="Martin F."/>
            <person name="Silar P."/>
            <person name="Natvig D.O."/>
            <person name="Lalanne C."/>
            <person name="Gautier V."/>
            <person name="Ament-Velasquez S.L."/>
            <person name="Kruys A."/>
            <person name="Hutchinson M.I."/>
            <person name="Powell A.J."/>
            <person name="Barry K."/>
            <person name="Miller A.N."/>
            <person name="Grigoriev I.V."/>
            <person name="Debuchy R."/>
            <person name="Gladieux P."/>
            <person name="Hiltunen Thoren M."/>
            <person name="Johannesson H."/>
        </authorList>
    </citation>
    <scope>NUCLEOTIDE SEQUENCE</scope>
    <source>
        <strain evidence="2">CBS 123565</strain>
    </source>
</reference>
<organism evidence="2 3">
    <name type="scientific">Trichocladium antarcticum</name>
    <dbReference type="NCBI Taxonomy" id="1450529"/>
    <lineage>
        <taxon>Eukaryota</taxon>
        <taxon>Fungi</taxon>
        <taxon>Dikarya</taxon>
        <taxon>Ascomycota</taxon>
        <taxon>Pezizomycotina</taxon>
        <taxon>Sordariomycetes</taxon>
        <taxon>Sordariomycetidae</taxon>
        <taxon>Sordariales</taxon>
        <taxon>Chaetomiaceae</taxon>
        <taxon>Trichocladium</taxon>
    </lineage>
</organism>
<name>A0AAN6UUN3_9PEZI</name>